<protein>
    <submittedName>
        <fullName evidence="1">SRPBCC family protein</fullName>
    </submittedName>
</protein>
<dbReference type="Gene3D" id="3.30.530.20">
    <property type="match status" value="1"/>
</dbReference>
<proteinExistence type="predicted"/>
<organism evidence="1 2">
    <name type="scientific">Natronosporangium hydrolyticum</name>
    <dbReference type="NCBI Taxonomy" id="2811111"/>
    <lineage>
        <taxon>Bacteria</taxon>
        <taxon>Bacillati</taxon>
        <taxon>Actinomycetota</taxon>
        <taxon>Actinomycetes</taxon>
        <taxon>Micromonosporales</taxon>
        <taxon>Micromonosporaceae</taxon>
        <taxon>Natronosporangium</taxon>
    </lineage>
</organism>
<dbReference type="Proteomes" id="UP000662857">
    <property type="component" value="Chromosome"/>
</dbReference>
<dbReference type="Pfam" id="PF10604">
    <property type="entry name" value="Polyketide_cyc2"/>
    <property type="match status" value="1"/>
</dbReference>
<dbReference type="EMBL" id="CP070499">
    <property type="protein sequence ID" value="QSB15829.1"/>
    <property type="molecule type" value="Genomic_DNA"/>
</dbReference>
<dbReference type="KEGG" id="nhy:JQS43_05695"/>
<name>A0A895YJZ3_9ACTN</name>
<sequence>MSSSKTSTRRHRWRITLVASGVVLLTATAGTWSFLAPPSSPPDYTDERPEAGSDGYVSVTRSTLIDAPVAAVHSWNNEPSRELDDLIEGGDDFPEVIGTTIIWGDWNPASDRTGDRRRVEFADGHYLAEEVLEDTPARFRYMIWGFTSHQRLAVRHGVAEFAFAAEGEQTRVTWTYSMKPTTPLLRPFVTNFLERTMSTMMEQTLAGMRAGVEAESGTQ</sequence>
<gene>
    <name evidence="1" type="ORF">JQS43_05695</name>
</gene>
<accession>A0A895YJZ3</accession>
<dbReference type="InterPro" id="IPR023393">
    <property type="entry name" value="START-like_dom_sf"/>
</dbReference>
<dbReference type="AlphaFoldDB" id="A0A895YJZ3"/>
<dbReference type="RefSeq" id="WP_239678019.1">
    <property type="nucleotide sequence ID" value="NZ_CP070499.1"/>
</dbReference>
<dbReference type="InterPro" id="IPR019587">
    <property type="entry name" value="Polyketide_cyclase/dehydratase"/>
</dbReference>
<evidence type="ECO:0000313" key="2">
    <source>
        <dbReference type="Proteomes" id="UP000662857"/>
    </source>
</evidence>
<dbReference type="SUPFAM" id="SSF55961">
    <property type="entry name" value="Bet v1-like"/>
    <property type="match status" value="1"/>
</dbReference>
<reference evidence="1" key="1">
    <citation type="submission" date="2021-02" db="EMBL/GenBank/DDBJ databases">
        <title>Natrosporangium hydrolyticum gen. nov., sp. nov, a haloalkaliphilic actinobacterium from a soda solonchak soil.</title>
        <authorList>
            <person name="Sorokin D.Y."/>
            <person name="Khijniak T.V."/>
            <person name="Zakharycheva A.P."/>
            <person name="Boueva O.V."/>
            <person name="Ariskina E.V."/>
            <person name="Hahnke R.L."/>
            <person name="Bunk B."/>
            <person name="Sproer C."/>
            <person name="Schumann P."/>
            <person name="Evtushenko L.I."/>
            <person name="Kublanov I.V."/>
        </authorList>
    </citation>
    <scope>NUCLEOTIDE SEQUENCE</scope>
    <source>
        <strain evidence="1">DSM 106523</strain>
    </source>
</reference>
<keyword evidence="2" id="KW-1185">Reference proteome</keyword>
<evidence type="ECO:0000313" key="1">
    <source>
        <dbReference type="EMBL" id="QSB15829.1"/>
    </source>
</evidence>